<comment type="caution">
    <text evidence="1">The sequence shown here is derived from an EMBL/GenBank/DDBJ whole genome shotgun (WGS) entry which is preliminary data.</text>
</comment>
<name>A0A0J7JV59_LASNI</name>
<evidence type="ECO:0000313" key="1">
    <source>
        <dbReference type="EMBL" id="KMQ82108.1"/>
    </source>
</evidence>
<dbReference type="Proteomes" id="UP000036403">
    <property type="component" value="Unassembled WGS sequence"/>
</dbReference>
<dbReference type="PaxDb" id="67767-A0A0J7JV59"/>
<dbReference type="Gene3D" id="3.40.50.720">
    <property type="entry name" value="NAD(P)-binding Rossmann-like Domain"/>
    <property type="match status" value="1"/>
</dbReference>
<dbReference type="SUPFAM" id="SSF50129">
    <property type="entry name" value="GroES-like"/>
    <property type="match status" value="1"/>
</dbReference>
<protein>
    <submittedName>
        <fullName evidence="1">Fatty acid synthase</fullName>
    </submittedName>
</protein>
<proteinExistence type="predicted"/>
<reference evidence="1 2" key="1">
    <citation type="submission" date="2015-04" db="EMBL/GenBank/DDBJ databases">
        <title>Lasius niger genome sequencing.</title>
        <authorList>
            <person name="Konorov E.A."/>
            <person name="Nikitin M.A."/>
            <person name="Kirill M.V."/>
            <person name="Chang P."/>
        </authorList>
    </citation>
    <scope>NUCLEOTIDE SEQUENCE [LARGE SCALE GENOMIC DNA]</scope>
    <source>
        <tissue evidence="1">Whole</tissue>
    </source>
</reference>
<dbReference type="EMBL" id="LBMM01028287">
    <property type="protein sequence ID" value="KMQ82108.1"/>
    <property type="molecule type" value="Genomic_DNA"/>
</dbReference>
<dbReference type="Gene3D" id="3.90.180.10">
    <property type="entry name" value="Medium-chain alcohol dehydrogenases, catalytic domain"/>
    <property type="match status" value="1"/>
</dbReference>
<dbReference type="AlphaFoldDB" id="A0A0J7JV59"/>
<dbReference type="OrthoDB" id="7553757at2759"/>
<evidence type="ECO:0000313" key="2">
    <source>
        <dbReference type="Proteomes" id="UP000036403"/>
    </source>
</evidence>
<organism evidence="1 2">
    <name type="scientific">Lasius niger</name>
    <name type="common">Black garden ant</name>
    <dbReference type="NCBI Taxonomy" id="67767"/>
    <lineage>
        <taxon>Eukaryota</taxon>
        <taxon>Metazoa</taxon>
        <taxon>Ecdysozoa</taxon>
        <taxon>Arthropoda</taxon>
        <taxon>Hexapoda</taxon>
        <taxon>Insecta</taxon>
        <taxon>Pterygota</taxon>
        <taxon>Neoptera</taxon>
        <taxon>Endopterygota</taxon>
        <taxon>Hymenoptera</taxon>
        <taxon>Apocrita</taxon>
        <taxon>Aculeata</taxon>
        <taxon>Formicoidea</taxon>
        <taxon>Formicidae</taxon>
        <taxon>Formicinae</taxon>
        <taxon>Lasius</taxon>
        <taxon>Lasius</taxon>
    </lineage>
</organism>
<keyword evidence="2" id="KW-1185">Reference proteome</keyword>
<feature type="non-terminal residue" evidence="1">
    <location>
        <position position="1"/>
    </location>
</feature>
<dbReference type="STRING" id="67767.A0A0J7JV59"/>
<gene>
    <name evidence="1" type="ORF">RF55_24151</name>
</gene>
<sequence length="120" mass="13348">RSGNIWGSYRHFLLPSLEPKLVQSAYVTQMVQGDLSTLCWVQSRISLVNDDDEGNLIRIVYASINFKDIMIASGRLNLESISDEPNNSSLIGMEFVGFNKNGQRIMGMGAFGYDSDIHTA</sequence>
<accession>A0A0J7JV59</accession>
<dbReference type="InterPro" id="IPR011032">
    <property type="entry name" value="GroES-like_sf"/>
</dbReference>